<protein>
    <recommendedName>
        <fullName evidence="2">Methyltransferase</fullName>
    </recommendedName>
</protein>
<evidence type="ECO:0008006" key="2">
    <source>
        <dbReference type="Google" id="ProtNLM"/>
    </source>
</evidence>
<evidence type="ECO:0000313" key="1">
    <source>
        <dbReference type="EMBL" id="QHS80920.1"/>
    </source>
</evidence>
<name>A0A6C0ANA1_9ZZZZ</name>
<accession>A0A6C0ANA1</accession>
<dbReference type="InterPro" id="IPR029063">
    <property type="entry name" value="SAM-dependent_MTases_sf"/>
</dbReference>
<reference evidence="1" key="1">
    <citation type="journal article" date="2020" name="Nature">
        <title>Giant virus diversity and host interactions through global metagenomics.</title>
        <authorList>
            <person name="Schulz F."/>
            <person name="Roux S."/>
            <person name="Paez-Espino D."/>
            <person name="Jungbluth S."/>
            <person name="Walsh D.A."/>
            <person name="Denef V.J."/>
            <person name="McMahon K.D."/>
            <person name="Konstantinidis K.T."/>
            <person name="Eloe-Fadrosh E.A."/>
            <person name="Kyrpides N.C."/>
            <person name="Woyke T."/>
        </authorList>
    </citation>
    <scope>NUCLEOTIDE SEQUENCE</scope>
    <source>
        <strain evidence="1">GVMAG-S-1101161-73</strain>
    </source>
</reference>
<dbReference type="EMBL" id="MN740728">
    <property type="protein sequence ID" value="QHS80920.1"/>
    <property type="molecule type" value="Genomic_DNA"/>
</dbReference>
<proteinExistence type="predicted"/>
<organism evidence="1">
    <name type="scientific">viral metagenome</name>
    <dbReference type="NCBI Taxonomy" id="1070528"/>
    <lineage>
        <taxon>unclassified sequences</taxon>
        <taxon>metagenomes</taxon>
        <taxon>organismal metagenomes</taxon>
    </lineage>
</organism>
<sequence>MTEQKQDTGKFRQNTKDQFYTKTSIAKECIDSILSKYPEASKYMWIEPSAGNGSFLNLIPRTIQSIGMDIDPRAPNIQKLDFLKWLSITDGEKVYFGNPPFGSQGSLAKSFIKHAVTNNAKVIAFILPRSFMKPSMNSAFPLKFHCIHEKELPKDSFEVNKVSYDVPCVFQIWVKMDENRELDEKVEPFGFKYVKSTEIYHMAFRRVGVNAGTCYLKDTIEKSPQSHYFLSFDGEYLPRLAHIKEQINNHTFPSNTVGPRSLSKSETNTVINSILLRLTA</sequence>
<dbReference type="Gene3D" id="3.40.50.150">
    <property type="entry name" value="Vaccinia Virus protein VP39"/>
    <property type="match status" value="1"/>
</dbReference>
<dbReference type="AlphaFoldDB" id="A0A6C0ANA1"/>
<dbReference type="SUPFAM" id="SSF53335">
    <property type="entry name" value="S-adenosyl-L-methionine-dependent methyltransferases"/>
    <property type="match status" value="1"/>
</dbReference>